<evidence type="ECO:0000256" key="9">
    <source>
        <dbReference type="RuleBase" id="RU363066"/>
    </source>
</evidence>
<dbReference type="PANTHER" id="PTHR43442:SF3">
    <property type="entry name" value="GLUCONOKINASE-RELATED"/>
    <property type="match status" value="1"/>
</dbReference>
<evidence type="ECO:0000256" key="5">
    <source>
        <dbReference type="ARBA" id="ARBA00022741"/>
    </source>
</evidence>
<evidence type="ECO:0000313" key="10">
    <source>
        <dbReference type="EMBL" id="GAA4104662.1"/>
    </source>
</evidence>
<dbReference type="NCBIfam" id="TIGR01313">
    <property type="entry name" value="therm_gnt_kin"/>
    <property type="match status" value="1"/>
</dbReference>
<keyword evidence="5 9" id="KW-0547">Nucleotide-binding</keyword>
<evidence type="ECO:0000256" key="4">
    <source>
        <dbReference type="ARBA" id="ARBA00022679"/>
    </source>
</evidence>
<name>A0ABP7X4Z2_9GAMM</name>
<reference evidence="11" key="1">
    <citation type="journal article" date="2019" name="Int. J. Syst. Evol. Microbiol.">
        <title>The Global Catalogue of Microorganisms (GCM) 10K type strain sequencing project: providing services to taxonomists for standard genome sequencing and annotation.</title>
        <authorList>
            <consortium name="The Broad Institute Genomics Platform"/>
            <consortium name="The Broad Institute Genome Sequencing Center for Infectious Disease"/>
            <person name="Wu L."/>
            <person name="Ma J."/>
        </authorList>
    </citation>
    <scope>NUCLEOTIDE SEQUENCE [LARGE SCALE GENOMIC DNA]</scope>
    <source>
        <strain evidence="11">JCM 17304</strain>
    </source>
</reference>
<dbReference type="InterPro" id="IPR031322">
    <property type="entry name" value="Shikimate/glucono_kinase"/>
</dbReference>
<keyword evidence="4 9" id="KW-0808">Transferase</keyword>
<comment type="pathway">
    <text evidence="1">Carbohydrate acid metabolism.</text>
</comment>
<dbReference type="InterPro" id="IPR027417">
    <property type="entry name" value="P-loop_NTPase"/>
</dbReference>
<evidence type="ECO:0000256" key="7">
    <source>
        <dbReference type="ARBA" id="ARBA00022840"/>
    </source>
</evidence>
<comment type="caution">
    <text evidence="10">The sequence shown here is derived from an EMBL/GenBank/DDBJ whole genome shotgun (WGS) entry which is preliminary data.</text>
</comment>
<dbReference type="RefSeq" id="WP_344938307.1">
    <property type="nucleotide sequence ID" value="NZ_BAABDM010000010.1"/>
</dbReference>
<dbReference type="Gene3D" id="3.40.50.300">
    <property type="entry name" value="P-loop containing nucleotide triphosphate hydrolases"/>
    <property type="match status" value="1"/>
</dbReference>
<keyword evidence="11" id="KW-1185">Reference proteome</keyword>
<keyword evidence="6 9" id="KW-0418">Kinase</keyword>
<keyword evidence="7 9" id="KW-0067">ATP-binding</keyword>
<evidence type="ECO:0000313" key="11">
    <source>
        <dbReference type="Proteomes" id="UP001500392"/>
    </source>
</evidence>
<proteinExistence type="inferred from homology"/>
<gene>
    <name evidence="10" type="ORF">GCM10022414_33710</name>
</gene>
<dbReference type="PANTHER" id="PTHR43442">
    <property type="entry name" value="GLUCONOKINASE-RELATED"/>
    <property type="match status" value="1"/>
</dbReference>
<organism evidence="10 11">
    <name type="scientific">Zhongshania borealis</name>
    <dbReference type="NCBI Taxonomy" id="889488"/>
    <lineage>
        <taxon>Bacteria</taxon>
        <taxon>Pseudomonadati</taxon>
        <taxon>Pseudomonadota</taxon>
        <taxon>Gammaproteobacteria</taxon>
        <taxon>Cellvibrionales</taxon>
        <taxon>Spongiibacteraceae</taxon>
        <taxon>Zhongshania</taxon>
    </lineage>
</organism>
<dbReference type="EC" id="2.7.1.12" evidence="3 9"/>
<dbReference type="SUPFAM" id="SSF52540">
    <property type="entry name" value="P-loop containing nucleoside triphosphate hydrolases"/>
    <property type="match status" value="1"/>
</dbReference>
<evidence type="ECO:0000256" key="2">
    <source>
        <dbReference type="ARBA" id="ARBA00008420"/>
    </source>
</evidence>
<evidence type="ECO:0000256" key="6">
    <source>
        <dbReference type="ARBA" id="ARBA00022777"/>
    </source>
</evidence>
<dbReference type="InterPro" id="IPR006001">
    <property type="entry name" value="Therm_gnt_kin"/>
</dbReference>
<dbReference type="EMBL" id="BAABDM010000010">
    <property type="protein sequence ID" value="GAA4104662.1"/>
    <property type="molecule type" value="Genomic_DNA"/>
</dbReference>
<accession>A0ABP7X4Z2</accession>
<dbReference type="CDD" id="cd02021">
    <property type="entry name" value="GntK"/>
    <property type="match status" value="1"/>
</dbReference>
<dbReference type="Proteomes" id="UP001500392">
    <property type="component" value="Unassembled WGS sequence"/>
</dbReference>
<protein>
    <recommendedName>
        <fullName evidence="3 9">Gluconokinase</fullName>
        <ecNumber evidence="3 9">2.7.1.12</ecNumber>
    </recommendedName>
</protein>
<evidence type="ECO:0000256" key="1">
    <source>
        <dbReference type="ARBA" id="ARBA00004761"/>
    </source>
</evidence>
<comment type="similarity">
    <text evidence="2 9">Belongs to the gluconokinase GntK/GntV family.</text>
</comment>
<evidence type="ECO:0000256" key="3">
    <source>
        <dbReference type="ARBA" id="ARBA00012054"/>
    </source>
</evidence>
<sequence>MIAIVCGVSGTGKSTIGKLLADALALPFYDGDDFHPDANVEKMKSGVPLNDDDRQPWLELLANEIASWESRGGAVLACSALKESYRQVLAAKCHGRIEWIMLHGTAELLNERLTSRKGHFFDLRLLASQLSALELPDYGWTIDIAPPPSQIIDNILMRLNKE</sequence>
<comment type="catalytic activity">
    <reaction evidence="8 9">
        <text>D-gluconate + ATP = 6-phospho-D-gluconate + ADP + H(+)</text>
        <dbReference type="Rhea" id="RHEA:19433"/>
        <dbReference type="ChEBI" id="CHEBI:15378"/>
        <dbReference type="ChEBI" id="CHEBI:18391"/>
        <dbReference type="ChEBI" id="CHEBI:30616"/>
        <dbReference type="ChEBI" id="CHEBI:58759"/>
        <dbReference type="ChEBI" id="CHEBI:456216"/>
        <dbReference type="EC" id="2.7.1.12"/>
    </reaction>
</comment>
<evidence type="ECO:0000256" key="8">
    <source>
        <dbReference type="ARBA" id="ARBA00048090"/>
    </source>
</evidence>
<dbReference type="Pfam" id="PF01202">
    <property type="entry name" value="SKI"/>
    <property type="match status" value="1"/>
</dbReference>